<accession>A0A1F8GEJ0</accession>
<protein>
    <submittedName>
        <fullName evidence="1">Uncharacterized protein</fullName>
    </submittedName>
</protein>
<organism evidence="1 2">
    <name type="scientific">Candidatus Yanofskybacteria bacterium RIFCSPLOWO2_01_FULL_43_22</name>
    <dbReference type="NCBI Taxonomy" id="1802695"/>
    <lineage>
        <taxon>Bacteria</taxon>
        <taxon>Candidatus Yanofskyibacteriota</taxon>
    </lineage>
</organism>
<proteinExistence type="predicted"/>
<dbReference type="Proteomes" id="UP000178911">
    <property type="component" value="Unassembled WGS sequence"/>
</dbReference>
<comment type="caution">
    <text evidence="1">The sequence shown here is derived from an EMBL/GenBank/DDBJ whole genome shotgun (WGS) entry which is preliminary data.</text>
</comment>
<reference evidence="1 2" key="1">
    <citation type="journal article" date="2016" name="Nat. Commun.">
        <title>Thousands of microbial genomes shed light on interconnected biogeochemical processes in an aquifer system.</title>
        <authorList>
            <person name="Anantharaman K."/>
            <person name="Brown C.T."/>
            <person name="Hug L.A."/>
            <person name="Sharon I."/>
            <person name="Castelle C.J."/>
            <person name="Probst A.J."/>
            <person name="Thomas B.C."/>
            <person name="Singh A."/>
            <person name="Wilkins M.J."/>
            <person name="Karaoz U."/>
            <person name="Brodie E.L."/>
            <person name="Williams K.H."/>
            <person name="Hubbard S.S."/>
            <person name="Banfield J.F."/>
        </authorList>
    </citation>
    <scope>NUCLEOTIDE SEQUENCE [LARGE SCALE GENOMIC DNA]</scope>
</reference>
<evidence type="ECO:0000313" key="1">
    <source>
        <dbReference type="EMBL" id="OGN23701.1"/>
    </source>
</evidence>
<gene>
    <name evidence="1" type="ORF">A3A13_00115</name>
</gene>
<evidence type="ECO:0000313" key="2">
    <source>
        <dbReference type="Proteomes" id="UP000178911"/>
    </source>
</evidence>
<dbReference type="EMBL" id="MGKJ01000016">
    <property type="protein sequence ID" value="OGN23701.1"/>
    <property type="molecule type" value="Genomic_DNA"/>
</dbReference>
<dbReference type="AlphaFoldDB" id="A0A1F8GEJ0"/>
<sequence>MKAYIVEPVKPGISWELFSESNSQKVFEIARLITEKYPEVTIAGYHKYPGTEIINTLVIHVPDTLTREAIEEEFSCGLLPVAYEPKSS</sequence>
<name>A0A1F8GEJ0_9BACT</name>